<evidence type="ECO:0000259" key="7">
    <source>
        <dbReference type="Pfam" id="PF00501"/>
    </source>
</evidence>
<dbReference type="GO" id="GO:0016208">
    <property type="term" value="F:AMP binding"/>
    <property type="evidence" value="ECO:0007669"/>
    <property type="project" value="InterPro"/>
</dbReference>
<sequence length="626" mass="69207">MDTQEQRDSFWNGLAKQYVDWMAPWDKVSSGDFTSGNIQWFINGKLNVSANCLDKHLPTKGNHTAILWEGDNEHEQKSLTFAELHQEVCLMANGLKSLGIKKGDTVAIYLPMIPEAIMAMLACTRIGAIHTVVFAGFSATALRQRLEASQCKLLITSDSYQRGGKLFPLKLHADEASESLNLKTLVIKHSQAPVSFDPVTNYWWHDIKATVDANCTPEMMDAEDPLFILYTSGSTGKPKGLVHTTGGYLVQVAYSFQQIFAPKADDVFWCTADIGWITGHSYLIYGPLCNGITTLVFGGVPTWPDPARCWKMIDKYQVNIFYTAPTAIRALKRAGDQWLDNTSRQSLRLLGSVGEPISPEVWLWYYEKVGAKRCLIVDTWWQTETGSIMLSPQDKTLQTVKPGCACQPLPGIYPVLLDENYHEIAGAAEGILAIKYPWPSLARTIAGDHPRYRANYFHNGYYITGDGAHRDAESDYWISGRIDDVLNVSGHRLGTAEIESALIAHPDVAEVAVVGVPHAIKGQGIYAFVSLQEGCKPSAKLQDTLIENTKAAIGAIAKPDTIQWVHDLPKTRSGKIMRRVLRLIASDSVNALEELGDLSTLANPQAIEELFKEKSHHTKSSGASMP</sequence>
<dbReference type="PANTHER" id="PTHR24095">
    <property type="entry name" value="ACETYL-COENZYME A SYNTHETASE"/>
    <property type="match status" value="1"/>
</dbReference>
<evidence type="ECO:0000313" key="10">
    <source>
        <dbReference type="EMBL" id="STX27654.1"/>
    </source>
</evidence>
<dbReference type="GO" id="GO:0003987">
    <property type="term" value="F:acetate-CoA ligase activity"/>
    <property type="evidence" value="ECO:0007669"/>
    <property type="project" value="UniProtKB-UniRule"/>
</dbReference>
<evidence type="ECO:0000256" key="3">
    <source>
        <dbReference type="ARBA" id="ARBA00022741"/>
    </source>
</evidence>
<dbReference type="SUPFAM" id="SSF56801">
    <property type="entry name" value="Acetyl-CoA synthetase-like"/>
    <property type="match status" value="1"/>
</dbReference>
<keyword evidence="2 10" id="KW-0436">Ligase</keyword>
<dbReference type="Pfam" id="PF00501">
    <property type="entry name" value="AMP-binding"/>
    <property type="match status" value="1"/>
</dbReference>
<reference evidence="10 11" key="1">
    <citation type="submission" date="2018-06" db="EMBL/GenBank/DDBJ databases">
        <authorList>
            <consortium name="Pathogen Informatics"/>
            <person name="Doyle S."/>
        </authorList>
    </citation>
    <scope>NUCLEOTIDE SEQUENCE [LARGE SCALE GENOMIC DNA]</scope>
    <source>
        <strain evidence="10 11">NCTC13315</strain>
    </source>
</reference>
<dbReference type="InterPro" id="IPR000873">
    <property type="entry name" value="AMP-dep_synth/lig_dom"/>
</dbReference>
<feature type="domain" description="Acetyl-coenzyme A synthetase N-terminal" evidence="9">
    <location>
        <begin position="5"/>
        <end position="52"/>
    </location>
</feature>
<dbReference type="EC" id="6.2.1.1" evidence="6"/>
<dbReference type="GO" id="GO:0019427">
    <property type="term" value="P:acetyl-CoA biosynthetic process from acetate"/>
    <property type="evidence" value="ECO:0007669"/>
    <property type="project" value="UniProtKB-UniRule"/>
</dbReference>
<gene>
    <name evidence="10" type="primary">acs</name>
    <name evidence="10" type="ORF">NCTC13315_00160</name>
</gene>
<dbReference type="GO" id="GO:0005524">
    <property type="term" value="F:ATP binding"/>
    <property type="evidence" value="ECO:0007669"/>
    <property type="project" value="UniProtKB-KW"/>
</dbReference>
<dbReference type="Proteomes" id="UP000254968">
    <property type="component" value="Unassembled WGS sequence"/>
</dbReference>
<evidence type="ECO:0000256" key="4">
    <source>
        <dbReference type="ARBA" id="ARBA00022840"/>
    </source>
</evidence>
<dbReference type="PANTHER" id="PTHR24095:SF14">
    <property type="entry name" value="ACETYL-COENZYME A SYNTHETASE 1"/>
    <property type="match status" value="1"/>
</dbReference>
<dbReference type="Pfam" id="PF16177">
    <property type="entry name" value="ACAS_N"/>
    <property type="match status" value="1"/>
</dbReference>
<dbReference type="InterPro" id="IPR045851">
    <property type="entry name" value="AMP-bd_C_sf"/>
</dbReference>
<keyword evidence="4" id="KW-0067">ATP-binding</keyword>
<evidence type="ECO:0000259" key="8">
    <source>
        <dbReference type="Pfam" id="PF13193"/>
    </source>
</evidence>
<evidence type="ECO:0000259" key="9">
    <source>
        <dbReference type="Pfam" id="PF16177"/>
    </source>
</evidence>
<dbReference type="Gene3D" id="3.30.300.30">
    <property type="match status" value="1"/>
</dbReference>
<dbReference type="NCBIfam" id="TIGR02188">
    <property type="entry name" value="Ac_CoA_lig_AcsA"/>
    <property type="match status" value="1"/>
</dbReference>
<dbReference type="InterPro" id="IPR020845">
    <property type="entry name" value="AMP-binding_CS"/>
</dbReference>
<comment type="similarity">
    <text evidence="1">Belongs to the ATP-dependent AMP-binding enzyme family.</text>
</comment>
<dbReference type="InterPro" id="IPR025110">
    <property type="entry name" value="AMP-bd_C"/>
</dbReference>
<proteinExistence type="inferred from homology"/>
<evidence type="ECO:0000256" key="2">
    <source>
        <dbReference type="ARBA" id="ARBA00022598"/>
    </source>
</evidence>
<dbReference type="InterPro" id="IPR011904">
    <property type="entry name" value="Ac_CoA_lig"/>
</dbReference>
<dbReference type="NCBIfam" id="NF001208">
    <property type="entry name" value="PRK00174.1"/>
    <property type="match status" value="1"/>
</dbReference>
<dbReference type="CDD" id="cd05966">
    <property type="entry name" value="ACS"/>
    <property type="match status" value="1"/>
</dbReference>
<evidence type="ECO:0000313" key="11">
    <source>
        <dbReference type="Proteomes" id="UP000254968"/>
    </source>
</evidence>
<name>A0A378I584_9GAMM</name>
<keyword evidence="5" id="KW-0007">Acetylation</keyword>
<dbReference type="InterPro" id="IPR032387">
    <property type="entry name" value="ACAS_N"/>
</dbReference>
<feature type="domain" description="AMP-binding enzyme C-terminal" evidence="8">
    <location>
        <begin position="497"/>
        <end position="575"/>
    </location>
</feature>
<dbReference type="InterPro" id="IPR042099">
    <property type="entry name" value="ANL_N_sf"/>
</dbReference>
<dbReference type="Gene3D" id="3.40.50.12780">
    <property type="entry name" value="N-terminal domain of ligase-like"/>
    <property type="match status" value="1"/>
</dbReference>
<evidence type="ECO:0000256" key="6">
    <source>
        <dbReference type="NCBIfam" id="TIGR02188"/>
    </source>
</evidence>
<dbReference type="FunFam" id="3.40.50.12780:FF:000001">
    <property type="entry name" value="Acetyl-coenzyme A synthetase"/>
    <property type="match status" value="1"/>
</dbReference>
<feature type="domain" description="AMP-dependent synthetase/ligase" evidence="7">
    <location>
        <begin position="57"/>
        <end position="437"/>
    </location>
</feature>
<organism evidence="10 11">
    <name type="scientific">Legionella beliardensis</name>
    <dbReference type="NCBI Taxonomy" id="91822"/>
    <lineage>
        <taxon>Bacteria</taxon>
        <taxon>Pseudomonadati</taxon>
        <taxon>Pseudomonadota</taxon>
        <taxon>Gammaproteobacteria</taxon>
        <taxon>Legionellales</taxon>
        <taxon>Legionellaceae</taxon>
        <taxon>Legionella</taxon>
    </lineage>
</organism>
<dbReference type="EMBL" id="UGNV01000001">
    <property type="protein sequence ID" value="STX27654.1"/>
    <property type="molecule type" value="Genomic_DNA"/>
</dbReference>
<dbReference type="Pfam" id="PF13193">
    <property type="entry name" value="AMP-binding_C"/>
    <property type="match status" value="1"/>
</dbReference>
<keyword evidence="11" id="KW-1185">Reference proteome</keyword>
<evidence type="ECO:0000256" key="5">
    <source>
        <dbReference type="ARBA" id="ARBA00022990"/>
    </source>
</evidence>
<accession>A0A378I584</accession>
<evidence type="ECO:0000256" key="1">
    <source>
        <dbReference type="ARBA" id="ARBA00006432"/>
    </source>
</evidence>
<keyword evidence="3" id="KW-0547">Nucleotide-binding</keyword>
<dbReference type="PROSITE" id="PS00455">
    <property type="entry name" value="AMP_BINDING"/>
    <property type="match status" value="1"/>
</dbReference>
<protein>
    <recommendedName>
        <fullName evidence="6">Acetate--CoA ligase</fullName>
        <ecNumber evidence="6">6.2.1.1</ecNumber>
    </recommendedName>
</protein>
<dbReference type="AlphaFoldDB" id="A0A378I584"/>